<dbReference type="Proteomes" id="UP000011518">
    <property type="component" value="Unassembled WGS sequence"/>
</dbReference>
<evidence type="ECO:0000313" key="2">
    <source>
        <dbReference type="EMBL" id="ELW67613.1"/>
    </source>
</evidence>
<dbReference type="AlphaFoldDB" id="L9KY25"/>
<keyword evidence="3" id="KW-1185">Reference proteome</keyword>
<dbReference type="InParanoid" id="L9KY25"/>
<name>L9KY25_TUPCH</name>
<evidence type="ECO:0000313" key="3">
    <source>
        <dbReference type="Proteomes" id="UP000011518"/>
    </source>
</evidence>
<evidence type="ECO:0000256" key="1">
    <source>
        <dbReference type="SAM" id="MobiDB-lite"/>
    </source>
</evidence>
<reference evidence="3" key="1">
    <citation type="submission" date="2012-07" db="EMBL/GenBank/DDBJ databases">
        <title>Genome of the Chinese tree shrew, a rising model animal genetically related to primates.</title>
        <authorList>
            <person name="Zhang G."/>
            <person name="Fan Y."/>
            <person name="Yao Y."/>
            <person name="Huang Z."/>
        </authorList>
    </citation>
    <scope>NUCLEOTIDE SEQUENCE [LARGE SCALE GENOMIC DNA]</scope>
</reference>
<proteinExistence type="predicted"/>
<feature type="region of interest" description="Disordered" evidence="1">
    <location>
        <begin position="65"/>
        <end position="109"/>
    </location>
</feature>
<dbReference type="EMBL" id="KB320605">
    <property type="protein sequence ID" value="ELW67613.1"/>
    <property type="molecule type" value="Genomic_DNA"/>
</dbReference>
<accession>L9KY25</accession>
<dbReference type="STRING" id="246437.L9KY25"/>
<organism evidence="2 3">
    <name type="scientific">Tupaia chinensis</name>
    <name type="common">Chinese tree shrew</name>
    <name type="synonym">Tupaia belangeri chinensis</name>
    <dbReference type="NCBI Taxonomy" id="246437"/>
    <lineage>
        <taxon>Eukaryota</taxon>
        <taxon>Metazoa</taxon>
        <taxon>Chordata</taxon>
        <taxon>Craniata</taxon>
        <taxon>Vertebrata</taxon>
        <taxon>Euteleostomi</taxon>
        <taxon>Mammalia</taxon>
        <taxon>Eutheria</taxon>
        <taxon>Euarchontoglires</taxon>
        <taxon>Scandentia</taxon>
        <taxon>Tupaiidae</taxon>
        <taxon>Tupaia</taxon>
    </lineage>
</organism>
<protein>
    <submittedName>
        <fullName evidence="2">Ran-specific GTPase-activating protein</fullName>
    </submittedName>
</protein>
<sequence>MCDFEDLINQVVFERSSGRTRQRPRLGLEHPRRRVHQAELLAIRFLNAEKAQKFKTKFEECRKEIEEREKKGPGQNDNAEKEAEKLEAPPVKETKEPEDQTKEEAEEKQ</sequence>
<reference evidence="3" key="2">
    <citation type="journal article" date="2013" name="Nat. Commun.">
        <title>Genome of the Chinese tree shrew.</title>
        <authorList>
            <person name="Fan Y."/>
            <person name="Huang Z.Y."/>
            <person name="Cao C.C."/>
            <person name="Chen C.S."/>
            <person name="Chen Y.X."/>
            <person name="Fan D.D."/>
            <person name="He J."/>
            <person name="Hou H.L."/>
            <person name="Hu L."/>
            <person name="Hu X.T."/>
            <person name="Jiang X.T."/>
            <person name="Lai R."/>
            <person name="Lang Y.S."/>
            <person name="Liang B."/>
            <person name="Liao S.G."/>
            <person name="Mu D."/>
            <person name="Ma Y.Y."/>
            <person name="Niu Y.Y."/>
            <person name="Sun X.Q."/>
            <person name="Xia J.Q."/>
            <person name="Xiao J."/>
            <person name="Xiong Z.Q."/>
            <person name="Xu L."/>
            <person name="Yang L."/>
            <person name="Zhang Y."/>
            <person name="Zhao W."/>
            <person name="Zhao X.D."/>
            <person name="Zheng Y.T."/>
            <person name="Zhou J.M."/>
            <person name="Zhu Y.B."/>
            <person name="Zhang G.J."/>
            <person name="Wang J."/>
            <person name="Yao Y.G."/>
        </authorList>
    </citation>
    <scope>NUCLEOTIDE SEQUENCE [LARGE SCALE GENOMIC DNA]</scope>
</reference>
<gene>
    <name evidence="2" type="ORF">TREES_T100002743</name>
</gene>